<dbReference type="EMBL" id="BOOO01000040">
    <property type="protein sequence ID" value="GII33451.1"/>
    <property type="molecule type" value="Genomic_DNA"/>
</dbReference>
<gene>
    <name evidence="1" type="ORF">Pmi06nite_68930</name>
</gene>
<dbReference type="Proteomes" id="UP000650628">
    <property type="component" value="Unassembled WGS sequence"/>
</dbReference>
<evidence type="ECO:0000313" key="2">
    <source>
        <dbReference type="Proteomes" id="UP000650628"/>
    </source>
</evidence>
<organism evidence="1 2">
    <name type="scientific">Planotetraspora mira</name>
    <dbReference type="NCBI Taxonomy" id="58121"/>
    <lineage>
        <taxon>Bacteria</taxon>
        <taxon>Bacillati</taxon>
        <taxon>Actinomycetota</taxon>
        <taxon>Actinomycetes</taxon>
        <taxon>Streptosporangiales</taxon>
        <taxon>Streptosporangiaceae</taxon>
        <taxon>Planotetraspora</taxon>
    </lineage>
</organism>
<evidence type="ECO:0000313" key="1">
    <source>
        <dbReference type="EMBL" id="GII33451.1"/>
    </source>
</evidence>
<reference evidence="1 2" key="1">
    <citation type="submission" date="2021-01" db="EMBL/GenBank/DDBJ databases">
        <title>Whole genome shotgun sequence of Planotetraspora mira NBRC 15435.</title>
        <authorList>
            <person name="Komaki H."/>
            <person name="Tamura T."/>
        </authorList>
    </citation>
    <scope>NUCLEOTIDE SEQUENCE [LARGE SCALE GENOMIC DNA]</scope>
    <source>
        <strain evidence="1 2">NBRC 15435</strain>
    </source>
</reference>
<dbReference type="AlphaFoldDB" id="A0A8J3TWS0"/>
<comment type="caution">
    <text evidence="1">The sequence shown here is derived from an EMBL/GenBank/DDBJ whole genome shotgun (WGS) entry which is preliminary data.</text>
</comment>
<protein>
    <submittedName>
        <fullName evidence="1">Uncharacterized protein</fullName>
    </submittedName>
</protein>
<sequence length="90" mass="9680">MVRGAVCSSDLSAGLLASRTLWAKAPWAATVDAQPMETVQNSPTNIRRIDRRAITPPRAASHGKTYVHDRQDYADIMDGLCQGLAQASIG</sequence>
<accession>A0A8J3TWS0</accession>
<proteinExistence type="predicted"/>
<keyword evidence="2" id="KW-1185">Reference proteome</keyword>
<name>A0A8J3TWS0_9ACTN</name>